<dbReference type="Proteomes" id="UP000265926">
    <property type="component" value="Unassembled WGS sequence"/>
</dbReference>
<feature type="domain" description="KAP NTPase" evidence="1">
    <location>
        <begin position="25"/>
        <end position="275"/>
    </location>
</feature>
<dbReference type="Gene3D" id="3.40.50.300">
    <property type="entry name" value="P-loop containing nucleotide triphosphate hydrolases"/>
    <property type="match status" value="1"/>
</dbReference>
<reference evidence="2 3" key="1">
    <citation type="submission" date="2018-08" db="EMBL/GenBank/DDBJ databases">
        <title>Pallidiluteibacterium maritimus gen. nov., sp. nov., isolated from coastal sediment.</title>
        <authorList>
            <person name="Zhou L.Y."/>
        </authorList>
    </citation>
    <scope>NUCLEOTIDE SEQUENCE [LARGE SCALE GENOMIC DNA]</scope>
    <source>
        <strain evidence="2 3">XSD2</strain>
    </source>
</reference>
<comment type="caution">
    <text evidence="2">The sequence shown here is derived from an EMBL/GenBank/DDBJ whole genome shotgun (WGS) entry which is preliminary data.</text>
</comment>
<keyword evidence="3" id="KW-1185">Reference proteome</keyword>
<evidence type="ECO:0000259" key="1">
    <source>
        <dbReference type="Pfam" id="PF07693"/>
    </source>
</evidence>
<dbReference type="SUPFAM" id="SSF52540">
    <property type="entry name" value="P-loop containing nucleoside triphosphate hydrolases"/>
    <property type="match status" value="1"/>
</dbReference>
<accession>A0A399SRB3</accession>
<dbReference type="RefSeq" id="WP_119439584.1">
    <property type="nucleotide sequence ID" value="NZ_QWGR01000015.1"/>
</dbReference>
<dbReference type="InterPro" id="IPR052754">
    <property type="entry name" value="NTPase_KAP_P-loop"/>
</dbReference>
<evidence type="ECO:0000313" key="2">
    <source>
        <dbReference type="EMBL" id="RIJ46310.1"/>
    </source>
</evidence>
<dbReference type="EMBL" id="QWGR01000015">
    <property type="protein sequence ID" value="RIJ46310.1"/>
    <property type="molecule type" value="Genomic_DNA"/>
</dbReference>
<name>A0A399SRB3_9BACT</name>
<dbReference type="OrthoDB" id="88903at2"/>
<dbReference type="Pfam" id="PF07693">
    <property type="entry name" value="KAP_NTPase"/>
    <property type="match status" value="1"/>
</dbReference>
<proteinExistence type="predicted"/>
<dbReference type="InterPro" id="IPR027417">
    <property type="entry name" value="P-loop_NTPase"/>
</dbReference>
<dbReference type="PANTHER" id="PTHR22674:SF6">
    <property type="entry name" value="NTPASE KAP FAMILY P-LOOP DOMAIN-CONTAINING PROTEIN 1"/>
    <property type="match status" value="1"/>
</dbReference>
<sequence length="464" mass="54364">MILKHRELDIPPENPFANCKLKRYRYAQALTDIVTNYSDGFVLAINNEWGTGKTTFVKMWKQYLHNQGFETLYFNAWENDFENGALAALMAELSTLQDESTKEIFKKVLKTGAKLAKSAIPILLKAAAAKYLDKDELKDLLAEVTDSANELLHIQIEEYTTKKKGLVEFKESLSTYIRETSGEKPIVFIIDELDRCRPDYAVEVLEKVKHFFDVPGIVFVLSIDKTQLGHAVRGHYGSEKIAAEEYLRRFIDIEYSIPEPEITEWVEYLFEYFGFLEFYENIPKRNSQEEYDAFRKILKYLFIKQRLSLRMHEKIFAQASIAFKTFGRSQVIPAVFIFLIYIKTYHEELYKSIRNVELTPQQLLDSIEELLKNFISDDVRHHFLNMEAQLITLYDNTFIRKTQKSGIYKSEGGEIKYIVKTRFEGPVNYKLHDLLKHINERSEYFSTPIEYLIGKIDLTERIKL</sequence>
<organism evidence="2 3">
    <name type="scientific">Maribellus luteus</name>
    <dbReference type="NCBI Taxonomy" id="2305463"/>
    <lineage>
        <taxon>Bacteria</taxon>
        <taxon>Pseudomonadati</taxon>
        <taxon>Bacteroidota</taxon>
        <taxon>Bacteroidia</taxon>
        <taxon>Marinilabiliales</taxon>
        <taxon>Prolixibacteraceae</taxon>
        <taxon>Maribellus</taxon>
    </lineage>
</organism>
<dbReference type="PANTHER" id="PTHR22674">
    <property type="entry name" value="NTPASE, KAP FAMILY P-LOOP DOMAIN-CONTAINING 1"/>
    <property type="match status" value="1"/>
</dbReference>
<evidence type="ECO:0000313" key="3">
    <source>
        <dbReference type="Proteomes" id="UP000265926"/>
    </source>
</evidence>
<dbReference type="AlphaFoldDB" id="A0A399SRB3"/>
<protein>
    <recommendedName>
        <fullName evidence="1">KAP NTPase domain-containing protein</fullName>
    </recommendedName>
</protein>
<dbReference type="InterPro" id="IPR011646">
    <property type="entry name" value="KAP_P-loop"/>
</dbReference>
<gene>
    <name evidence="2" type="ORF">D1614_19080</name>
</gene>